<dbReference type="PROSITE" id="PS00062">
    <property type="entry name" value="ALDOKETO_REDUCTASE_2"/>
    <property type="match status" value="1"/>
</dbReference>
<dbReference type="Proteomes" id="UP000176914">
    <property type="component" value="Unassembled WGS sequence"/>
</dbReference>
<keyword evidence="2" id="KW-0521">NADP</keyword>
<dbReference type="FunFam" id="3.20.20.100:FF:000015">
    <property type="entry name" value="Oxidoreductase, aldo/keto reductase family"/>
    <property type="match status" value="1"/>
</dbReference>
<dbReference type="PROSITE" id="PS00798">
    <property type="entry name" value="ALDOKETO_REDUCTASE_1"/>
    <property type="match status" value="1"/>
</dbReference>
<dbReference type="SUPFAM" id="SSF51430">
    <property type="entry name" value="NAD(P)-linked oxidoreductase"/>
    <property type="match status" value="1"/>
</dbReference>
<dbReference type="InterPro" id="IPR018170">
    <property type="entry name" value="Aldo/ket_reductase_CS"/>
</dbReference>
<reference evidence="8 9" key="1">
    <citation type="journal article" date="2016" name="Nat. Commun.">
        <title>Thousands of microbial genomes shed light on interconnected biogeochemical processes in an aquifer system.</title>
        <authorList>
            <person name="Anantharaman K."/>
            <person name="Brown C.T."/>
            <person name="Hug L.A."/>
            <person name="Sharon I."/>
            <person name="Castelle C.J."/>
            <person name="Probst A.J."/>
            <person name="Thomas B.C."/>
            <person name="Singh A."/>
            <person name="Wilkins M.J."/>
            <person name="Karaoz U."/>
            <person name="Brodie E.L."/>
            <person name="Williams K.H."/>
            <person name="Hubbard S.S."/>
            <person name="Banfield J.F."/>
        </authorList>
    </citation>
    <scope>NUCLEOTIDE SEQUENCE [LARGE SCALE GENOMIC DNA]</scope>
</reference>
<evidence type="ECO:0000256" key="2">
    <source>
        <dbReference type="ARBA" id="ARBA00022857"/>
    </source>
</evidence>
<gene>
    <name evidence="8" type="ORF">A3C20_00095</name>
</gene>
<feature type="binding site" evidence="5">
    <location>
        <position position="106"/>
    </location>
    <ligand>
        <name>substrate</name>
    </ligand>
</feature>
<accession>A0A1F6E7Q8</accession>
<evidence type="ECO:0000313" key="8">
    <source>
        <dbReference type="EMBL" id="OGG69753.1"/>
    </source>
</evidence>
<sequence>MTPTAKLNNGVEIPVVGLGTSQMKTPAETVEVIKTALKVGYRLIDTATMYGNEEPVGQGIRESGIPREEVTVTTKLWPDDFGDPQGAFAASLARLGLDYVDIYLVHWPRGYTPPVWKALEGFVKDGRAKTIGISNFSIEETEGVLSYCEIPPALNQVQFNPFCYDAALLEYSKSKNIVLQAYRPLTRGERIGDEAVVALAKKHGKSSAQILIRWNLEHGVIAIPKSTHEERLKENLDVFDFSLSEEDVRSLDALAEV</sequence>
<dbReference type="PRINTS" id="PR00069">
    <property type="entry name" value="ALDKETRDTASE"/>
</dbReference>
<evidence type="ECO:0000259" key="7">
    <source>
        <dbReference type="Pfam" id="PF00248"/>
    </source>
</evidence>
<feature type="site" description="Lowers pKa of active site Tyr" evidence="6">
    <location>
        <position position="75"/>
    </location>
</feature>
<organism evidence="8 9">
    <name type="scientific">Candidatus Kaiserbacteria bacterium RIFCSPHIGHO2_02_FULL_55_25</name>
    <dbReference type="NCBI Taxonomy" id="1798498"/>
    <lineage>
        <taxon>Bacteria</taxon>
        <taxon>Candidatus Kaiseribacteriota</taxon>
    </lineage>
</organism>
<dbReference type="InterPro" id="IPR023210">
    <property type="entry name" value="NADP_OxRdtase_dom"/>
</dbReference>
<feature type="active site" description="Proton donor" evidence="4">
    <location>
        <position position="50"/>
    </location>
</feature>
<protein>
    <recommendedName>
        <fullName evidence="7">NADP-dependent oxidoreductase domain-containing protein</fullName>
    </recommendedName>
</protein>
<dbReference type="InterPro" id="IPR020471">
    <property type="entry name" value="AKR"/>
</dbReference>
<dbReference type="InterPro" id="IPR036812">
    <property type="entry name" value="NAD(P)_OxRdtase_dom_sf"/>
</dbReference>
<evidence type="ECO:0000256" key="5">
    <source>
        <dbReference type="PIRSR" id="PIRSR000097-2"/>
    </source>
</evidence>
<dbReference type="PANTHER" id="PTHR43827">
    <property type="entry name" value="2,5-DIKETO-D-GLUCONIC ACID REDUCTASE"/>
    <property type="match status" value="1"/>
</dbReference>
<dbReference type="PANTHER" id="PTHR43827:SF3">
    <property type="entry name" value="NADP-DEPENDENT OXIDOREDUCTASE DOMAIN-CONTAINING PROTEIN"/>
    <property type="match status" value="1"/>
</dbReference>
<dbReference type="AlphaFoldDB" id="A0A1F6E7Q8"/>
<evidence type="ECO:0000313" key="9">
    <source>
        <dbReference type="Proteomes" id="UP000176914"/>
    </source>
</evidence>
<feature type="domain" description="NADP-dependent oxidoreductase" evidence="7">
    <location>
        <begin position="17"/>
        <end position="255"/>
    </location>
</feature>
<evidence type="ECO:0000256" key="4">
    <source>
        <dbReference type="PIRSR" id="PIRSR000097-1"/>
    </source>
</evidence>
<dbReference type="GO" id="GO:0016616">
    <property type="term" value="F:oxidoreductase activity, acting on the CH-OH group of donors, NAD or NADP as acceptor"/>
    <property type="evidence" value="ECO:0007669"/>
    <property type="project" value="UniProtKB-ARBA"/>
</dbReference>
<comment type="similarity">
    <text evidence="1">Belongs to the aldo/keto reductase family.</text>
</comment>
<dbReference type="PIRSF" id="PIRSF000097">
    <property type="entry name" value="AKR"/>
    <property type="match status" value="1"/>
</dbReference>
<evidence type="ECO:0000256" key="6">
    <source>
        <dbReference type="PIRSR" id="PIRSR000097-3"/>
    </source>
</evidence>
<dbReference type="Pfam" id="PF00248">
    <property type="entry name" value="Aldo_ket_red"/>
    <property type="match status" value="1"/>
</dbReference>
<dbReference type="EMBL" id="MFLL01000009">
    <property type="protein sequence ID" value="OGG69753.1"/>
    <property type="molecule type" value="Genomic_DNA"/>
</dbReference>
<evidence type="ECO:0000256" key="3">
    <source>
        <dbReference type="ARBA" id="ARBA00023002"/>
    </source>
</evidence>
<comment type="caution">
    <text evidence="8">The sequence shown here is derived from an EMBL/GenBank/DDBJ whole genome shotgun (WGS) entry which is preliminary data.</text>
</comment>
<proteinExistence type="inferred from homology"/>
<name>A0A1F6E7Q8_9BACT</name>
<keyword evidence="3" id="KW-0560">Oxidoreductase</keyword>
<dbReference type="Gene3D" id="3.20.20.100">
    <property type="entry name" value="NADP-dependent oxidoreductase domain"/>
    <property type="match status" value="1"/>
</dbReference>
<dbReference type="PROSITE" id="PS00063">
    <property type="entry name" value="ALDOKETO_REDUCTASE_3"/>
    <property type="match status" value="1"/>
</dbReference>
<dbReference type="CDD" id="cd19071">
    <property type="entry name" value="AKR_AKR1-5-like"/>
    <property type="match status" value="1"/>
</dbReference>
<evidence type="ECO:0000256" key="1">
    <source>
        <dbReference type="ARBA" id="ARBA00007905"/>
    </source>
</evidence>